<gene>
    <name evidence="7" type="ORF">SAMN05443638_10554</name>
</gene>
<dbReference type="SUPFAM" id="SSF117143">
    <property type="entry name" value="Flagellar hook protein flgE"/>
    <property type="match status" value="2"/>
</dbReference>
<organism evidence="7 8">
    <name type="scientific">Clostridium fallax</name>
    <dbReference type="NCBI Taxonomy" id="1533"/>
    <lineage>
        <taxon>Bacteria</taxon>
        <taxon>Bacillati</taxon>
        <taxon>Bacillota</taxon>
        <taxon>Clostridia</taxon>
        <taxon>Eubacteriales</taxon>
        <taxon>Clostridiaceae</taxon>
        <taxon>Clostridium</taxon>
    </lineage>
</organism>
<accession>A0A1M4UJJ2</accession>
<keyword evidence="8" id="KW-1185">Reference proteome</keyword>
<dbReference type="Pfam" id="PF00460">
    <property type="entry name" value="Flg_bb_rod"/>
    <property type="match status" value="1"/>
</dbReference>
<evidence type="ECO:0000256" key="3">
    <source>
        <dbReference type="ARBA" id="ARBA00023143"/>
    </source>
</evidence>
<dbReference type="InterPro" id="IPR020013">
    <property type="entry name" value="Flagellar_FlgE/F/G"/>
</dbReference>
<protein>
    <recommendedName>
        <fullName evidence="4">Flagellar hook protein FlgE</fullName>
    </recommendedName>
</protein>
<evidence type="ECO:0000313" key="7">
    <source>
        <dbReference type="EMBL" id="SHE56869.1"/>
    </source>
</evidence>
<name>A0A1M4UJJ2_9CLOT</name>
<feature type="domain" description="Flagellar basal-body/hook protein C-terminal" evidence="6">
    <location>
        <begin position="848"/>
        <end position="892"/>
    </location>
</feature>
<keyword evidence="7" id="KW-0966">Cell projection</keyword>
<keyword evidence="7" id="KW-0282">Flagellum</keyword>
<keyword evidence="7" id="KW-0969">Cilium</keyword>
<dbReference type="NCBIfam" id="TIGR03506">
    <property type="entry name" value="FlgEFG_subfam"/>
    <property type="match status" value="2"/>
</dbReference>
<dbReference type="GO" id="GO:0009425">
    <property type="term" value="C:bacterial-type flagellum basal body"/>
    <property type="evidence" value="ECO:0007669"/>
    <property type="project" value="UniProtKB-SubCell"/>
</dbReference>
<evidence type="ECO:0000256" key="1">
    <source>
        <dbReference type="ARBA" id="ARBA00004117"/>
    </source>
</evidence>
<dbReference type="EMBL" id="FQVM01000005">
    <property type="protein sequence ID" value="SHE56869.1"/>
    <property type="molecule type" value="Genomic_DNA"/>
</dbReference>
<dbReference type="InterPro" id="IPR010930">
    <property type="entry name" value="Flg_bb/hook_C_dom"/>
</dbReference>
<feature type="domain" description="Flagellar basal body rod protein N-terminal" evidence="5">
    <location>
        <begin position="5"/>
        <end position="35"/>
    </location>
</feature>
<dbReference type="Pfam" id="PF06429">
    <property type="entry name" value="Flg_bbr_C"/>
    <property type="match status" value="1"/>
</dbReference>
<sequence>MLRSMYSGISGMKTNQVKLDVIGNNISNVGTTAFKSSRARFQDMLSQNVKDAMAPNANVGGMNPSQVGLGVQLASIDTVMSQGMMQPTGRTLDLAVDGEGFFMVSKGPQIAGDATLEVNHRQGNHSITAQSLANSGNEIMFSRDGSFTLDEGGNLITSDGYRVLGYSLTNDDTAERATEKNPNTVSTAGLDFRFGPGSALNGYKVVLGSIGPNTPTTCDVDKVSKEVILNGDFATAGAIKTPEVESAINKGLSAAGIAQSIFVTGKPVTIQGLGSANLVGGQDDEAPNSVSVGGFTFQFSEGSALNGYSFEFGKTAPPAGKDNLDINVSINKGAKKITIDADLVNKAAFNGEDLVNAINGKFQAEGIDMQIINYSGSPINISDLSVKLGKGSIYKEPNMISDANNGLTFKAKGLKDDTGSELNGYSIVANEDTSLVDGTCKVDISSNQINVAIGKNTPADKIQKAINDKLKEKGIRKCTIEVSGNYKADPLAKPAVVGNDGSDFKSANPVKLMGFNIQLPKGDLFDNCEIEVGDINAGNITAEANLDPKTNKINKIVISGPFSTLGKIKSDQLAEAIKEGVNKVKPDAIDNTKDDKKVTVKGSQSNVLSGLTSNTIDGGSSKKAPQTISVNGMNFSISDGAALNGYSIDIGRVTAGTKTSVEIDEKSKKIILNGDFATGTNLEVGRIQNELNKALSEKGINQTIEVAGTPNVIGGLESGITNGGTPVQSLGSDGEVNFVDGTKDLKSYDGGLKTLKIPEKIKVPGTGLELRVKTYSIDKNGVINAVLEDGRVAALGQIAMSSFKNPTGLTKLGKNLYSQSVNSGEATIKSGVGTRGDDNSKGYGAMLQGMLEMSNVDLAEQFTDMIVTNRAFQASGKMITTGDEILQDIINLKR</sequence>
<keyword evidence="3 4" id="KW-0975">Bacterial flagellum</keyword>
<dbReference type="RefSeq" id="WP_072893570.1">
    <property type="nucleotide sequence ID" value="NZ_FQVM01000005.1"/>
</dbReference>
<comment type="subcellular location">
    <subcellularLocation>
        <location evidence="1 4">Bacterial flagellum basal body</location>
    </subcellularLocation>
</comment>
<dbReference type="OrthoDB" id="9804559at2"/>
<dbReference type="GO" id="GO:0005829">
    <property type="term" value="C:cytosol"/>
    <property type="evidence" value="ECO:0007669"/>
    <property type="project" value="TreeGrafter"/>
</dbReference>
<evidence type="ECO:0000256" key="2">
    <source>
        <dbReference type="ARBA" id="ARBA00009677"/>
    </source>
</evidence>
<dbReference type="STRING" id="1533.SAMN05443638_10554"/>
<evidence type="ECO:0000313" key="8">
    <source>
        <dbReference type="Proteomes" id="UP000184035"/>
    </source>
</evidence>
<dbReference type="GO" id="GO:0009424">
    <property type="term" value="C:bacterial-type flagellum hook"/>
    <property type="evidence" value="ECO:0007669"/>
    <property type="project" value="TreeGrafter"/>
</dbReference>
<dbReference type="GO" id="GO:0071978">
    <property type="term" value="P:bacterial-type flagellum-dependent swarming motility"/>
    <property type="evidence" value="ECO:0007669"/>
    <property type="project" value="TreeGrafter"/>
</dbReference>
<dbReference type="PANTHER" id="PTHR30435:SF1">
    <property type="entry name" value="FLAGELLAR HOOK PROTEIN FLGE"/>
    <property type="match status" value="1"/>
</dbReference>
<reference evidence="7 8" key="1">
    <citation type="submission" date="2016-11" db="EMBL/GenBank/DDBJ databases">
        <authorList>
            <person name="Jaros S."/>
            <person name="Januszkiewicz K."/>
            <person name="Wedrychowicz H."/>
        </authorList>
    </citation>
    <scope>NUCLEOTIDE SEQUENCE [LARGE SCALE GENOMIC DNA]</scope>
    <source>
        <strain evidence="7 8">DSM 2631</strain>
    </source>
</reference>
<dbReference type="AlphaFoldDB" id="A0A1M4UJJ2"/>
<evidence type="ECO:0000256" key="4">
    <source>
        <dbReference type="RuleBase" id="RU362116"/>
    </source>
</evidence>
<dbReference type="InterPro" id="IPR037925">
    <property type="entry name" value="FlgE/F/G-like"/>
</dbReference>
<comment type="function">
    <text evidence="4">A flexible structure which links the flagellar filament to the drive apparatus in the basal body.</text>
</comment>
<dbReference type="InterPro" id="IPR001444">
    <property type="entry name" value="Flag_bb_rod_N"/>
</dbReference>
<comment type="similarity">
    <text evidence="2 4">Belongs to the flagella basal body rod proteins family.</text>
</comment>
<evidence type="ECO:0000259" key="6">
    <source>
        <dbReference type="Pfam" id="PF06429"/>
    </source>
</evidence>
<proteinExistence type="inferred from homology"/>
<dbReference type="Proteomes" id="UP000184035">
    <property type="component" value="Unassembled WGS sequence"/>
</dbReference>
<evidence type="ECO:0000259" key="5">
    <source>
        <dbReference type="Pfam" id="PF00460"/>
    </source>
</evidence>
<dbReference type="PANTHER" id="PTHR30435">
    <property type="entry name" value="FLAGELLAR PROTEIN"/>
    <property type="match status" value="1"/>
</dbReference>